<accession>A0A073JXA5</accession>
<dbReference type="Pfam" id="PF11167">
    <property type="entry name" value="DUF2953"/>
    <property type="match status" value="1"/>
</dbReference>
<sequence>MIRMKWLLIGVVIVVIFLFVILLSKLSIKVSLLYTESEQQCLFEVKIWMVHFTFDVLERMEKQQRKTEQKIEKAEEKGGAHEKFVAQLDSIEEIIKKLQHIHTMSKDFLQKVKINQFRWHSQIGTGDAASTGIVTGYVWSVKGIIIGLLGQYTELVHEPKLEITPIFQGKTVASKCEFTASFRIYRAVKTAVGLLMFMRRQSSSAKDKTVQI</sequence>
<dbReference type="STRING" id="574376.BAMA_02185"/>
<dbReference type="RefSeq" id="WP_034639644.1">
    <property type="nucleotide sequence ID" value="NZ_CBCSJC010000009.1"/>
</dbReference>
<keyword evidence="1" id="KW-0472">Membrane</keyword>
<organism evidence="2 3">
    <name type="scientific">Bacillus manliponensis</name>
    <dbReference type="NCBI Taxonomy" id="574376"/>
    <lineage>
        <taxon>Bacteria</taxon>
        <taxon>Bacillati</taxon>
        <taxon>Bacillota</taxon>
        <taxon>Bacilli</taxon>
        <taxon>Bacillales</taxon>
        <taxon>Bacillaceae</taxon>
        <taxon>Bacillus</taxon>
        <taxon>Bacillus cereus group</taxon>
    </lineage>
</organism>
<reference evidence="2 3" key="1">
    <citation type="submission" date="2014-06" db="EMBL/GenBank/DDBJ databases">
        <title>Draft genome sequence of Bacillus manliponensis JCM 15802 (MCCC 1A00708).</title>
        <authorList>
            <person name="Lai Q."/>
            <person name="Liu Y."/>
            <person name="Shao Z."/>
        </authorList>
    </citation>
    <scope>NUCLEOTIDE SEQUENCE [LARGE SCALE GENOMIC DNA]</scope>
    <source>
        <strain evidence="2 3">JCM 15802</strain>
    </source>
</reference>
<dbReference type="AlphaFoldDB" id="A0A073JXA5"/>
<feature type="transmembrane region" description="Helical" evidence="1">
    <location>
        <begin position="6"/>
        <end position="24"/>
    </location>
</feature>
<keyword evidence="3" id="KW-1185">Reference proteome</keyword>
<evidence type="ECO:0000313" key="3">
    <source>
        <dbReference type="Proteomes" id="UP000027822"/>
    </source>
</evidence>
<dbReference type="InterPro" id="IPR021338">
    <property type="entry name" value="DUF2953"/>
</dbReference>
<comment type="caution">
    <text evidence="2">The sequence shown here is derived from an EMBL/GenBank/DDBJ whole genome shotgun (WGS) entry which is preliminary data.</text>
</comment>
<evidence type="ECO:0000256" key="1">
    <source>
        <dbReference type="SAM" id="Phobius"/>
    </source>
</evidence>
<keyword evidence="1" id="KW-1133">Transmembrane helix</keyword>
<protein>
    <submittedName>
        <fullName evidence="2">Yvgn And cofactor Nadph</fullName>
    </submittedName>
</protein>
<dbReference type="Proteomes" id="UP000027822">
    <property type="component" value="Unassembled WGS sequence"/>
</dbReference>
<name>A0A073JXA5_9BACI</name>
<dbReference type="eggNOG" id="ENOG50330CC">
    <property type="taxonomic scope" value="Bacteria"/>
</dbReference>
<dbReference type="EMBL" id="JOTN01000010">
    <property type="protein sequence ID" value="KEK18905.1"/>
    <property type="molecule type" value="Genomic_DNA"/>
</dbReference>
<keyword evidence="1" id="KW-0812">Transmembrane</keyword>
<proteinExistence type="predicted"/>
<evidence type="ECO:0000313" key="2">
    <source>
        <dbReference type="EMBL" id="KEK18905.1"/>
    </source>
</evidence>
<gene>
    <name evidence="2" type="ORF">BAMA_02185</name>
</gene>
<dbReference type="OrthoDB" id="1683589at2"/>